<keyword evidence="3 5" id="KW-0418">Kinase</keyword>
<comment type="similarity">
    <text evidence="1">Belongs to the carbohydrate kinase PfkB family.</text>
</comment>
<dbReference type="Pfam" id="PF00294">
    <property type="entry name" value="PfkB"/>
    <property type="match status" value="1"/>
</dbReference>
<evidence type="ECO:0000313" key="6">
    <source>
        <dbReference type="Proteomes" id="UP001316087"/>
    </source>
</evidence>
<dbReference type="Gene3D" id="3.40.1190.20">
    <property type="match status" value="1"/>
</dbReference>
<organism evidence="5 6">
    <name type="scientific">Solibacillus palustris</name>
    <dbReference type="NCBI Taxonomy" id="2908203"/>
    <lineage>
        <taxon>Bacteria</taxon>
        <taxon>Bacillati</taxon>
        <taxon>Bacillota</taxon>
        <taxon>Bacilli</taxon>
        <taxon>Bacillales</taxon>
        <taxon>Caryophanaceae</taxon>
        <taxon>Solibacillus</taxon>
    </lineage>
</organism>
<dbReference type="RefSeq" id="WP_241370317.1">
    <property type="nucleotide sequence ID" value="NZ_JAKZFC010000006.1"/>
</dbReference>
<dbReference type="GO" id="GO:0016301">
    <property type="term" value="F:kinase activity"/>
    <property type="evidence" value="ECO:0007669"/>
    <property type="project" value="UniProtKB-KW"/>
</dbReference>
<reference evidence="5 6" key="1">
    <citation type="submission" date="2022-03" db="EMBL/GenBank/DDBJ databases">
        <authorList>
            <person name="Jo J.-H."/>
            <person name="Im W.-T."/>
        </authorList>
    </citation>
    <scope>NUCLEOTIDE SEQUENCE [LARGE SCALE GENOMIC DNA]</scope>
    <source>
        <strain evidence="5 6">MA9</strain>
    </source>
</reference>
<dbReference type="CDD" id="cd01166">
    <property type="entry name" value="KdgK"/>
    <property type="match status" value="1"/>
</dbReference>
<feature type="domain" description="Carbohydrate kinase PfkB" evidence="4">
    <location>
        <begin position="3"/>
        <end position="300"/>
    </location>
</feature>
<evidence type="ECO:0000256" key="2">
    <source>
        <dbReference type="ARBA" id="ARBA00022679"/>
    </source>
</evidence>
<dbReference type="Proteomes" id="UP001316087">
    <property type="component" value="Unassembled WGS sequence"/>
</dbReference>
<dbReference type="InterPro" id="IPR029056">
    <property type="entry name" value="Ribokinase-like"/>
</dbReference>
<keyword evidence="6" id="KW-1185">Reference proteome</keyword>
<dbReference type="PANTHER" id="PTHR43085:SF57">
    <property type="entry name" value="CARBOHYDRATE KINASE PFKB DOMAIN-CONTAINING PROTEIN"/>
    <property type="match status" value="1"/>
</dbReference>
<evidence type="ECO:0000256" key="1">
    <source>
        <dbReference type="ARBA" id="ARBA00010688"/>
    </source>
</evidence>
<dbReference type="EMBL" id="JAKZFC010000006">
    <property type="protein sequence ID" value="MCH7323145.1"/>
    <property type="molecule type" value="Genomic_DNA"/>
</dbReference>
<evidence type="ECO:0000313" key="5">
    <source>
        <dbReference type="EMBL" id="MCH7323145.1"/>
    </source>
</evidence>
<evidence type="ECO:0000259" key="4">
    <source>
        <dbReference type="Pfam" id="PF00294"/>
    </source>
</evidence>
<dbReference type="PANTHER" id="PTHR43085">
    <property type="entry name" value="HEXOKINASE FAMILY MEMBER"/>
    <property type="match status" value="1"/>
</dbReference>
<keyword evidence="2" id="KW-0808">Transferase</keyword>
<protein>
    <submittedName>
        <fullName evidence="5">Sugar kinase</fullName>
    </submittedName>
</protein>
<dbReference type="InterPro" id="IPR050306">
    <property type="entry name" value="PfkB_Carbo_kinase"/>
</dbReference>
<comment type="caution">
    <text evidence="5">The sequence shown here is derived from an EMBL/GenBank/DDBJ whole genome shotgun (WGS) entry which is preliminary data.</text>
</comment>
<dbReference type="InterPro" id="IPR011611">
    <property type="entry name" value="PfkB_dom"/>
</dbReference>
<accession>A0ABS9UG88</accession>
<dbReference type="SUPFAM" id="SSF53613">
    <property type="entry name" value="Ribokinase-like"/>
    <property type="match status" value="1"/>
</dbReference>
<name>A0ABS9UG88_9BACL</name>
<sequence length="319" mass="35594">MEVITLGETMAVFTASQRGKMRYASSYKRSFAGAESNVAIALSNLNVQVSWISQLGEDELGHAIYAFMKGHSVDISNVKFTTKAPTGLMLKEKRNVEMTNVYYYRQNSAFAHIHKTQIDESLFIQAKILHITGITPLLSESAFETCMECIRLAKKHQMRIFFDPNIRMKLISSGDQIAKLKELVMHCDFFMPNVHEAQFLFNITSTDPKVILDKLASEIKATIILKDGIRGTYFFSPEESGFVEAFEVEEVDAIGAGDAFAAGMIYSTLHNGSLRNSVLKGNAMGAMAVMAEGDIENLPTIDELDRFLKRITGNDTVFR</sequence>
<proteinExistence type="inferred from homology"/>
<gene>
    <name evidence="5" type="ORF">LZ480_14805</name>
</gene>
<evidence type="ECO:0000256" key="3">
    <source>
        <dbReference type="ARBA" id="ARBA00022777"/>
    </source>
</evidence>